<dbReference type="EMBL" id="ML706827">
    <property type="protein sequence ID" value="KAB1669890.1"/>
    <property type="molecule type" value="Genomic_DNA"/>
</dbReference>
<dbReference type="OrthoDB" id="1938854at2759"/>
<evidence type="ECO:0000313" key="2">
    <source>
        <dbReference type="Proteomes" id="UP000327439"/>
    </source>
</evidence>
<protein>
    <submittedName>
        <fullName evidence="1">Uncharacterized protein</fullName>
    </submittedName>
</protein>
<proteinExistence type="predicted"/>
<dbReference type="InterPro" id="IPR044819">
    <property type="entry name" value="OBL-like"/>
</dbReference>
<reference evidence="2" key="1">
    <citation type="journal article" date="2020" name="Nat. Genet.">
        <title>Genomic diversifications of five Gossypium allopolyploid species and their impact on cotton improvement.</title>
        <authorList>
            <person name="Chen Z.J."/>
            <person name="Sreedasyam A."/>
            <person name="Ando A."/>
            <person name="Song Q."/>
            <person name="De Santiago L.M."/>
            <person name="Hulse-Kemp A.M."/>
            <person name="Ding M."/>
            <person name="Ye W."/>
            <person name="Kirkbride R.C."/>
            <person name="Jenkins J."/>
            <person name="Plott C."/>
            <person name="Lovell J."/>
            <person name="Lin Y.M."/>
            <person name="Vaughn R."/>
            <person name="Liu B."/>
            <person name="Simpson S."/>
            <person name="Scheffler B.E."/>
            <person name="Wen L."/>
            <person name="Saski C.A."/>
            <person name="Grover C.E."/>
            <person name="Hu G."/>
            <person name="Conover J.L."/>
            <person name="Carlson J.W."/>
            <person name="Shu S."/>
            <person name="Boston L.B."/>
            <person name="Williams M."/>
            <person name="Peterson D.G."/>
            <person name="McGee K."/>
            <person name="Jones D.C."/>
            <person name="Wendel J.F."/>
            <person name="Stelly D.M."/>
            <person name="Grimwood J."/>
            <person name="Schmutz J."/>
        </authorList>
    </citation>
    <scope>NUCLEOTIDE SEQUENCE [LARGE SCALE GENOMIC DNA]</scope>
    <source>
        <strain evidence="2">cv. 3-79</strain>
    </source>
</reference>
<dbReference type="GO" id="GO:0004806">
    <property type="term" value="F:triacylglycerol lipase activity"/>
    <property type="evidence" value="ECO:0007669"/>
    <property type="project" value="InterPro"/>
</dbReference>
<organism evidence="1 2">
    <name type="scientific">Gossypium barbadense</name>
    <name type="common">Sea Island cotton</name>
    <name type="synonym">Hibiscus barbadensis</name>
    <dbReference type="NCBI Taxonomy" id="3634"/>
    <lineage>
        <taxon>Eukaryota</taxon>
        <taxon>Viridiplantae</taxon>
        <taxon>Streptophyta</taxon>
        <taxon>Embryophyta</taxon>
        <taxon>Tracheophyta</taxon>
        <taxon>Spermatophyta</taxon>
        <taxon>Magnoliopsida</taxon>
        <taxon>eudicotyledons</taxon>
        <taxon>Gunneridae</taxon>
        <taxon>Pentapetalae</taxon>
        <taxon>rosids</taxon>
        <taxon>malvids</taxon>
        <taxon>Malvales</taxon>
        <taxon>Malvaceae</taxon>
        <taxon>Malvoideae</taxon>
        <taxon>Gossypium</taxon>
    </lineage>
</organism>
<dbReference type="AlphaFoldDB" id="A0A5J5NA99"/>
<dbReference type="Proteomes" id="UP000327439">
    <property type="component" value="Unassembled WGS sequence"/>
</dbReference>
<dbReference type="PANTHER" id="PTHR46086">
    <property type="entry name" value="ALPHA/BETA-HYDROLASES SUPERFAMILY PROTEIN"/>
    <property type="match status" value="1"/>
</dbReference>
<sequence>MADIHLHSGPEDAHAYVQANGMDGIQIEMLLNLLAINNFLVLLRGKTKKPDKDSAIFISFIGNMDKRMKLDSKIKPEHGCHYYSALSMMASKASYENRAYIETIVKDHWKMEYMGFYDHWNDYQEKPRRNSSLCVIKVKTMTP</sequence>
<accession>A0A5J5NA99</accession>
<name>A0A5J5NA99_GOSBA</name>
<evidence type="ECO:0000313" key="1">
    <source>
        <dbReference type="EMBL" id="KAB1669890.1"/>
    </source>
</evidence>
<dbReference type="PANTHER" id="PTHR46086:SF17">
    <property type="entry name" value="ALPHA_BETA-HYDROLASES SUPERFAMILY PROTEIN"/>
    <property type="match status" value="1"/>
</dbReference>
<keyword evidence="2" id="KW-1185">Reference proteome</keyword>
<dbReference type="GO" id="GO:0006629">
    <property type="term" value="P:lipid metabolic process"/>
    <property type="evidence" value="ECO:0007669"/>
    <property type="project" value="InterPro"/>
</dbReference>
<gene>
    <name evidence="1" type="ORF">ES319_1Z001900v1</name>
</gene>